<evidence type="ECO:0000256" key="3">
    <source>
        <dbReference type="ARBA" id="ARBA00023004"/>
    </source>
</evidence>
<evidence type="ECO:0000256" key="4">
    <source>
        <dbReference type="SAM" id="MobiDB-lite"/>
    </source>
</evidence>
<evidence type="ECO:0000259" key="5">
    <source>
        <dbReference type="PROSITE" id="PS01033"/>
    </source>
</evidence>
<sequence>MQTEHEETSFSADTLMPTVSTICPSLGTVGRSKTDPGTDDEQPSRSDCSVKSSKPSFDYNLKTISSDGVDTSILPALNETIGLTPYQQKLITQSWPNIYSNGPNGVFASNIYNNLCSRNTKAKALMQKADTASVFAQSDMDCSTMHTRLTLDLIDNLIKNLDQKPDRFIEYLTDIGQHHRFLKAEGLSQAAWDDLGDAILDAVRKFDLVRKHKELRRAWLALVAFIIDNLKQGHTSFRSSRQSSVDICDNKTL</sequence>
<reference evidence="8" key="1">
    <citation type="submission" date="2017-02" db="UniProtKB">
        <authorList>
            <consortium name="WormBaseParasite"/>
        </authorList>
    </citation>
    <scope>IDENTIFICATION</scope>
</reference>
<dbReference type="OrthoDB" id="5780832at2759"/>
<dbReference type="InterPro" id="IPR044399">
    <property type="entry name" value="Mb-like_M"/>
</dbReference>
<proteinExistence type="predicted"/>
<dbReference type="Proteomes" id="UP000267096">
    <property type="component" value="Unassembled WGS sequence"/>
</dbReference>
<dbReference type="GO" id="GO:0046872">
    <property type="term" value="F:metal ion binding"/>
    <property type="evidence" value="ECO:0007669"/>
    <property type="project" value="UniProtKB-KW"/>
</dbReference>
<feature type="region of interest" description="Disordered" evidence="4">
    <location>
        <begin position="1"/>
        <end position="54"/>
    </location>
</feature>
<feature type="compositionally biased region" description="Polar residues" evidence="4">
    <location>
        <begin position="45"/>
        <end position="54"/>
    </location>
</feature>
<dbReference type="WBParaSite" id="ASIM_0001409601-mRNA-1">
    <property type="protein sequence ID" value="ASIM_0001409601-mRNA-1"/>
    <property type="gene ID" value="ASIM_0001409601"/>
</dbReference>
<dbReference type="PANTHER" id="PTHR46458:SF16">
    <property type="entry name" value="GLOBIN DOMAIN-CONTAINING PROTEIN-RELATED"/>
    <property type="match status" value="1"/>
</dbReference>
<name>A0A0M3JZY1_ANISI</name>
<keyword evidence="3" id="KW-0408">Iron</keyword>
<dbReference type="InterPro" id="IPR009050">
    <property type="entry name" value="Globin-like_sf"/>
</dbReference>
<dbReference type="InterPro" id="IPR012292">
    <property type="entry name" value="Globin/Proto"/>
</dbReference>
<dbReference type="Gene3D" id="1.10.490.10">
    <property type="entry name" value="Globins"/>
    <property type="match status" value="1"/>
</dbReference>
<evidence type="ECO:0000313" key="6">
    <source>
        <dbReference type="EMBL" id="VDK49927.1"/>
    </source>
</evidence>
<evidence type="ECO:0000256" key="1">
    <source>
        <dbReference type="ARBA" id="ARBA00022617"/>
    </source>
</evidence>
<reference evidence="6 7" key="2">
    <citation type="submission" date="2018-11" db="EMBL/GenBank/DDBJ databases">
        <authorList>
            <consortium name="Pathogen Informatics"/>
        </authorList>
    </citation>
    <scope>NUCLEOTIDE SEQUENCE [LARGE SCALE GENOMIC DNA]</scope>
</reference>
<dbReference type="GO" id="GO:0020037">
    <property type="term" value="F:heme binding"/>
    <property type="evidence" value="ECO:0007669"/>
    <property type="project" value="InterPro"/>
</dbReference>
<protein>
    <submittedName>
        <fullName evidence="8">GLOBIN domain-containing protein</fullName>
    </submittedName>
</protein>
<keyword evidence="7" id="KW-1185">Reference proteome</keyword>
<evidence type="ECO:0000256" key="2">
    <source>
        <dbReference type="ARBA" id="ARBA00022723"/>
    </source>
</evidence>
<dbReference type="EMBL" id="UYRR01031418">
    <property type="protein sequence ID" value="VDK49927.1"/>
    <property type="molecule type" value="Genomic_DNA"/>
</dbReference>
<dbReference type="CDD" id="cd01040">
    <property type="entry name" value="Mb-like"/>
    <property type="match status" value="1"/>
</dbReference>
<gene>
    <name evidence="6" type="ORF">ASIM_LOCUS13524</name>
</gene>
<organism evidence="8">
    <name type="scientific">Anisakis simplex</name>
    <name type="common">Herring worm</name>
    <dbReference type="NCBI Taxonomy" id="6269"/>
    <lineage>
        <taxon>Eukaryota</taxon>
        <taxon>Metazoa</taxon>
        <taxon>Ecdysozoa</taxon>
        <taxon>Nematoda</taxon>
        <taxon>Chromadorea</taxon>
        <taxon>Rhabditida</taxon>
        <taxon>Spirurina</taxon>
        <taxon>Ascaridomorpha</taxon>
        <taxon>Ascaridoidea</taxon>
        <taxon>Anisakidae</taxon>
        <taxon>Anisakis</taxon>
        <taxon>Anisakis simplex complex</taxon>
    </lineage>
</organism>
<dbReference type="GO" id="GO:0019825">
    <property type="term" value="F:oxygen binding"/>
    <property type="evidence" value="ECO:0007669"/>
    <property type="project" value="InterPro"/>
</dbReference>
<dbReference type="InterPro" id="IPR050532">
    <property type="entry name" value="Globin-like_OT"/>
</dbReference>
<evidence type="ECO:0000313" key="8">
    <source>
        <dbReference type="WBParaSite" id="ASIM_0001409601-mRNA-1"/>
    </source>
</evidence>
<evidence type="ECO:0000313" key="7">
    <source>
        <dbReference type="Proteomes" id="UP000267096"/>
    </source>
</evidence>
<dbReference type="AlphaFoldDB" id="A0A0M3JZY1"/>
<feature type="domain" description="Globin" evidence="5">
    <location>
        <begin position="82"/>
        <end position="235"/>
    </location>
</feature>
<dbReference type="SUPFAM" id="SSF46458">
    <property type="entry name" value="Globin-like"/>
    <property type="match status" value="1"/>
</dbReference>
<dbReference type="PROSITE" id="PS01033">
    <property type="entry name" value="GLOBIN"/>
    <property type="match status" value="1"/>
</dbReference>
<keyword evidence="2" id="KW-0479">Metal-binding</keyword>
<keyword evidence="1" id="KW-0349">Heme</keyword>
<dbReference type="InterPro" id="IPR000971">
    <property type="entry name" value="Globin"/>
</dbReference>
<feature type="compositionally biased region" description="Polar residues" evidence="4">
    <location>
        <begin position="9"/>
        <end position="23"/>
    </location>
</feature>
<accession>A0A0M3JZY1</accession>
<dbReference type="PANTHER" id="PTHR46458">
    <property type="entry name" value="BLR2807 PROTEIN"/>
    <property type="match status" value="1"/>
</dbReference>